<name>A0A516ZA16_9STRA</name>
<dbReference type="PANTHER" id="PTHR10916">
    <property type="entry name" value="60S RIBOSOMAL PROTEIN L35/50S RIBOSOMAL PROTEIN L29"/>
    <property type="match status" value="1"/>
</dbReference>
<dbReference type="AlphaFoldDB" id="A0A516ZA16"/>
<dbReference type="InterPro" id="IPR050063">
    <property type="entry name" value="Ribosomal_protein_uL29"/>
</dbReference>
<sequence length="70" mass="8174">MSFSSMSEINKLDAETLEKEIIRVSQELVNLRVKKATRQEFKPHEFKLNKVRLAQLLTVKSKNEIKQLTS</sequence>
<evidence type="ECO:0000256" key="3">
    <source>
        <dbReference type="ARBA" id="ARBA00023274"/>
    </source>
</evidence>
<reference evidence="6" key="1">
    <citation type="journal article" date="2019" name="J. Phycol.">
        <title>Dictyochophyceae plastid genomes reveal unusual variability of their organization.</title>
        <authorList>
            <person name="Han K.Y."/>
            <person name="Maciszewski K."/>
            <person name="Graf L."/>
            <person name="Yang J.H."/>
            <person name="Andersen R.A."/>
            <person name="Karnkowska A."/>
            <person name="Yoon H.S."/>
        </authorList>
    </citation>
    <scope>NUCLEOTIDE SEQUENCE</scope>
</reference>
<dbReference type="GO" id="GO:0009507">
    <property type="term" value="C:chloroplast"/>
    <property type="evidence" value="ECO:0007669"/>
    <property type="project" value="UniProtKB-SubCell"/>
</dbReference>
<evidence type="ECO:0000256" key="2">
    <source>
        <dbReference type="ARBA" id="ARBA00022980"/>
    </source>
</evidence>
<evidence type="ECO:0000313" key="6">
    <source>
        <dbReference type="EMBL" id="QDR24550.1"/>
    </source>
</evidence>
<dbReference type="NCBIfam" id="TIGR00012">
    <property type="entry name" value="L29"/>
    <property type="match status" value="1"/>
</dbReference>
<geneLocation type="chloroplast" evidence="6"/>
<dbReference type="GO" id="GO:0003735">
    <property type="term" value="F:structural constituent of ribosome"/>
    <property type="evidence" value="ECO:0007669"/>
    <property type="project" value="InterPro"/>
</dbReference>
<gene>
    <name evidence="5 6" type="primary">rpl29</name>
</gene>
<keyword evidence="6" id="KW-0934">Plastid</keyword>
<dbReference type="InterPro" id="IPR036049">
    <property type="entry name" value="Ribosomal_uL29_sf"/>
</dbReference>
<dbReference type="Pfam" id="PF00831">
    <property type="entry name" value="Ribosomal_L29"/>
    <property type="match status" value="1"/>
</dbReference>
<dbReference type="Gene3D" id="1.10.287.310">
    <property type="match status" value="1"/>
</dbReference>
<keyword evidence="2 5" id="KW-0689">Ribosomal protein</keyword>
<dbReference type="SUPFAM" id="SSF46561">
    <property type="entry name" value="Ribosomal protein L29 (L29p)"/>
    <property type="match status" value="1"/>
</dbReference>
<dbReference type="GO" id="GO:0022625">
    <property type="term" value="C:cytosolic large ribosomal subunit"/>
    <property type="evidence" value="ECO:0007669"/>
    <property type="project" value="TreeGrafter"/>
</dbReference>
<dbReference type="InterPro" id="IPR001854">
    <property type="entry name" value="Ribosomal_uL29"/>
</dbReference>
<accession>A0A516ZA16</accession>
<evidence type="ECO:0000256" key="4">
    <source>
        <dbReference type="ARBA" id="ARBA00040028"/>
    </source>
</evidence>
<evidence type="ECO:0000256" key="1">
    <source>
        <dbReference type="ARBA" id="ARBA00009254"/>
    </source>
</evidence>
<evidence type="ECO:0000256" key="5">
    <source>
        <dbReference type="HAMAP-Rule" id="MF_00374"/>
    </source>
</evidence>
<comment type="similarity">
    <text evidence="1 5">Belongs to the universal ribosomal protein uL29 family.</text>
</comment>
<comment type="subcellular location">
    <subcellularLocation>
        <location evidence="5">Plastid</location>
        <location evidence="5">Chloroplast</location>
    </subcellularLocation>
</comment>
<protein>
    <recommendedName>
        <fullName evidence="4 5">Large ribosomal subunit protein uL29c</fullName>
    </recommendedName>
</protein>
<dbReference type="CDD" id="cd00427">
    <property type="entry name" value="Ribosomal_L29_HIP"/>
    <property type="match status" value="1"/>
</dbReference>
<dbReference type="RefSeq" id="YP_009684464.1">
    <property type="nucleotide sequence ID" value="NC_044407.1"/>
</dbReference>
<keyword evidence="6" id="KW-0150">Chloroplast</keyword>
<keyword evidence="3 5" id="KW-0687">Ribonucleoprotein</keyword>
<dbReference type="GeneID" id="41657408"/>
<proteinExistence type="inferred from homology"/>
<dbReference type="EMBL" id="MK518352">
    <property type="protein sequence ID" value="QDR24550.1"/>
    <property type="molecule type" value="Genomic_DNA"/>
</dbReference>
<dbReference type="PANTHER" id="PTHR10916:SF0">
    <property type="entry name" value="LARGE RIBOSOMAL SUBUNIT PROTEIN UL29C"/>
    <property type="match status" value="1"/>
</dbReference>
<dbReference type="GO" id="GO:0006412">
    <property type="term" value="P:translation"/>
    <property type="evidence" value="ECO:0007669"/>
    <property type="project" value="UniProtKB-UniRule"/>
</dbReference>
<dbReference type="HAMAP" id="MF_00374">
    <property type="entry name" value="Ribosomal_uL29"/>
    <property type="match status" value="1"/>
</dbReference>
<organism evidence="6">
    <name type="scientific">Florenciella parvula</name>
    <dbReference type="NCBI Taxonomy" id="236787"/>
    <lineage>
        <taxon>Eukaryota</taxon>
        <taxon>Sar</taxon>
        <taxon>Stramenopiles</taxon>
        <taxon>Ochrophyta</taxon>
        <taxon>Dictyochophyceae</taxon>
        <taxon>Florenciellales</taxon>
        <taxon>Florenciella</taxon>
    </lineage>
</organism>